<keyword evidence="3 5" id="KW-1133">Transmembrane helix</keyword>
<keyword evidence="2 5" id="KW-0812">Transmembrane</keyword>
<dbReference type="InterPro" id="IPR002033">
    <property type="entry name" value="TatC"/>
</dbReference>
<sequence>MNKNDEEKTPPQKSPYLPLLFEVRNRALLIIVFFIASFLVGLFYYEKIVSLFLNLLALKGATIVFSSPFEYMNLALNCGLIVSIISTLPLIIYQLIKFIKPALTEKEYRIFKRTIPLSLFLFLAGFYTGFWMMKYVGALSFSAAQKLGVVSYLNVSNLLSVVLLTSTLMGVAFQFPLVLIFLIKMNIVRRDTLISKRPLAYIIAIIFASLMPPTDFLSLILLTIPLVFLFEIVLLFTK</sequence>
<organism evidence="6">
    <name type="scientific">candidate division CPR3 bacterium</name>
    <dbReference type="NCBI Taxonomy" id="2268181"/>
    <lineage>
        <taxon>Bacteria</taxon>
        <taxon>Bacteria division CPR3</taxon>
    </lineage>
</organism>
<dbReference type="PRINTS" id="PR01840">
    <property type="entry name" value="TATCFAMILY"/>
</dbReference>
<evidence type="ECO:0000256" key="1">
    <source>
        <dbReference type="ARBA" id="ARBA00004141"/>
    </source>
</evidence>
<dbReference type="PANTHER" id="PTHR30371:SF0">
    <property type="entry name" value="SEC-INDEPENDENT PROTEIN TRANSLOCASE PROTEIN TATC, CHLOROPLASTIC-RELATED"/>
    <property type="match status" value="1"/>
</dbReference>
<feature type="transmembrane region" description="Helical" evidence="5">
    <location>
        <begin position="117"/>
        <end position="138"/>
    </location>
</feature>
<dbReference type="GO" id="GO:0009977">
    <property type="term" value="F:proton motive force dependent protein transmembrane transporter activity"/>
    <property type="evidence" value="ECO:0007669"/>
    <property type="project" value="TreeGrafter"/>
</dbReference>
<dbReference type="GO" id="GO:0065002">
    <property type="term" value="P:intracellular protein transmembrane transport"/>
    <property type="evidence" value="ECO:0007669"/>
    <property type="project" value="TreeGrafter"/>
</dbReference>
<comment type="subcellular location">
    <subcellularLocation>
        <location evidence="1">Membrane</location>
        <topology evidence="1">Multi-pass membrane protein</topology>
    </subcellularLocation>
</comment>
<gene>
    <name evidence="6" type="ORF">ENT43_03610</name>
</gene>
<evidence type="ECO:0000256" key="2">
    <source>
        <dbReference type="ARBA" id="ARBA00022692"/>
    </source>
</evidence>
<dbReference type="Pfam" id="PF00902">
    <property type="entry name" value="TatC"/>
    <property type="match status" value="1"/>
</dbReference>
<feature type="transmembrane region" description="Helical" evidence="5">
    <location>
        <begin position="27"/>
        <end position="44"/>
    </location>
</feature>
<feature type="transmembrane region" description="Helical" evidence="5">
    <location>
        <begin position="216"/>
        <end position="236"/>
    </location>
</feature>
<proteinExistence type="predicted"/>
<evidence type="ECO:0008006" key="7">
    <source>
        <dbReference type="Google" id="ProtNLM"/>
    </source>
</evidence>
<evidence type="ECO:0000256" key="3">
    <source>
        <dbReference type="ARBA" id="ARBA00022989"/>
    </source>
</evidence>
<dbReference type="GO" id="GO:0043953">
    <property type="term" value="P:protein transport by the Tat complex"/>
    <property type="evidence" value="ECO:0007669"/>
    <property type="project" value="TreeGrafter"/>
</dbReference>
<name>A0A7C4R5D7_UNCC3</name>
<accession>A0A7C4R5D7</accession>
<evidence type="ECO:0000256" key="5">
    <source>
        <dbReference type="SAM" id="Phobius"/>
    </source>
</evidence>
<dbReference type="EMBL" id="DSYQ01000019">
    <property type="protein sequence ID" value="HGT71318.1"/>
    <property type="molecule type" value="Genomic_DNA"/>
</dbReference>
<evidence type="ECO:0000313" key="6">
    <source>
        <dbReference type="EMBL" id="HGT71318.1"/>
    </source>
</evidence>
<dbReference type="PANTHER" id="PTHR30371">
    <property type="entry name" value="SEC-INDEPENDENT PROTEIN TRANSLOCASE PROTEIN TATC"/>
    <property type="match status" value="1"/>
</dbReference>
<reference evidence="6" key="1">
    <citation type="journal article" date="2020" name="mSystems">
        <title>Genome- and Community-Level Interaction Insights into Carbon Utilization and Element Cycling Functions of Hydrothermarchaeota in Hydrothermal Sediment.</title>
        <authorList>
            <person name="Zhou Z."/>
            <person name="Liu Y."/>
            <person name="Xu W."/>
            <person name="Pan J."/>
            <person name="Luo Z.H."/>
            <person name="Li M."/>
        </authorList>
    </citation>
    <scope>NUCLEOTIDE SEQUENCE [LARGE SCALE GENOMIC DNA]</scope>
    <source>
        <strain evidence="6">SpSt-579</strain>
    </source>
</reference>
<evidence type="ECO:0000256" key="4">
    <source>
        <dbReference type="ARBA" id="ARBA00023136"/>
    </source>
</evidence>
<dbReference type="AlphaFoldDB" id="A0A7C4R5D7"/>
<feature type="transmembrane region" description="Helical" evidence="5">
    <location>
        <begin position="74"/>
        <end position="96"/>
    </location>
</feature>
<keyword evidence="4 5" id="KW-0472">Membrane</keyword>
<comment type="caution">
    <text evidence="6">The sequence shown here is derived from an EMBL/GenBank/DDBJ whole genome shotgun (WGS) entry which is preliminary data.</text>
</comment>
<feature type="transmembrane region" description="Helical" evidence="5">
    <location>
        <begin position="158"/>
        <end position="182"/>
    </location>
</feature>
<protein>
    <recommendedName>
        <fullName evidence="7">Sec-independent protein translocase protein TatC</fullName>
    </recommendedName>
</protein>
<dbReference type="GO" id="GO:0033281">
    <property type="term" value="C:TAT protein transport complex"/>
    <property type="evidence" value="ECO:0007669"/>
    <property type="project" value="TreeGrafter"/>
</dbReference>
<feature type="transmembrane region" description="Helical" evidence="5">
    <location>
        <begin position="194"/>
        <end position="210"/>
    </location>
</feature>